<dbReference type="InterPro" id="IPR042169">
    <property type="entry name" value="NKG2D"/>
</dbReference>
<comment type="subcellular location">
    <subcellularLocation>
        <location evidence="1">Cell membrane</location>
        <topology evidence="1">Single-pass type II membrane protein</topology>
    </subcellularLocation>
</comment>
<evidence type="ECO:0000256" key="11">
    <source>
        <dbReference type="ARBA" id="ARBA00023130"/>
    </source>
</evidence>
<keyword evidence="13" id="KW-1015">Disulfide bond</keyword>
<dbReference type="CDD" id="cd03593">
    <property type="entry name" value="CLECT_NK_receptors_like"/>
    <property type="match status" value="1"/>
</dbReference>
<dbReference type="SMART" id="SM00034">
    <property type="entry name" value="CLECT"/>
    <property type="match status" value="1"/>
</dbReference>
<keyword evidence="7" id="KW-0221">Differentiation</keyword>
<keyword evidence="5 20" id="KW-0812">Transmembrane</keyword>
<keyword evidence="15" id="KW-0325">Glycoprotein</keyword>
<dbReference type="Proteomes" id="UP000886700">
    <property type="component" value="Unplaced"/>
</dbReference>
<evidence type="ECO:0000256" key="14">
    <source>
        <dbReference type="ARBA" id="ARBA00023170"/>
    </source>
</evidence>
<organism evidence="22 23">
    <name type="scientific">Mesocricetus auratus</name>
    <name type="common">Golden hamster</name>
    <dbReference type="NCBI Taxonomy" id="10036"/>
    <lineage>
        <taxon>Eukaryota</taxon>
        <taxon>Metazoa</taxon>
        <taxon>Chordata</taxon>
        <taxon>Craniata</taxon>
        <taxon>Vertebrata</taxon>
        <taxon>Euteleostomi</taxon>
        <taxon>Mammalia</taxon>
        <taxon>Eutheria</taxon>
        <taxon>Euarchontoglires</taxon>
        <taxon>Glires</taxon>
        <taxon>Rodentia</taxon>
        <taxon>Myomorpha</taxon>
        <taxon>Muroidea</taxon>
        <taxon>Cricetidae</taxon>
        <taxon>Cricetinae</taxon>
        <taxon>Mesocricetus</taxon>
    </lineage>
</organism>
<feature type="transmembrane region" description="Helical" evidence="20">
    <location>
        <begin position="61"/>
        <end position="86"/>
    </location>
</feature>
<evidence type="ECO:0000256" key="5">
    <source>
        <dbReference type="ARBA" id="ARBA00022692"/>
    </source>
</evidence>
<feature type="region of interest" description="Disordered" evidence="19">
    <location>
        <begin position="1"/>
        <end position="24"/>
    </location>
</feature>
<evidence type="ECO:0000256" key="15">
    <source>
        <dbReference type="ARBA" id="ARBA00023180"/>
    </source>
</evidence>
<dbReference type="Pfam" id="PF00059">
    <property type="entry name" value="Lectin_C"/>
    <property type="match status" value="1"/>
</dbReference>
<keyword evidence="9" id="KW-0735">Signal-anchor</keyword>
<dbReference type="PANTHER" id="PTHR47494">
    <property type="entry name" value="NKG2-D TYPE II INTEGRAL MEMBRANE PROTEIN"/>
    <property type="match status" value="1"/>
</dbReference>
<evidence type="ECO:0000256" key="18">
    <source>
        <dbReference type="ARBA" id="ARBA00032264"/>
    </source>
</evidence>
<evidence type="ECO:0000256" key="19">
    <source>
        <dbReference type="SAM" id="MobiDB-lite"/>
    </source>
</evidence>
<dbReference type="Gene3D" id="3.10.100.10">
    <property type="entry name" value="Mannose-Binding Protein A, subunit A"/>
    <property type="match status" value="1"/>
</dbReference>
<evidence type="ECO:0000313" key="22">
    <source>
        <dbReference type="Proteomes" id="UP000886700"/>
    </source>
</evidence>
<keyword evidence="8" id="KW-0391">Immunity</keyword>
<dbReference type="InterPro" id="IPR001304">
    <property type="entry name" value="C-type_lectin-like"/>
</dbReference>
<name>A0A3Q0CFN3_MESAU</name>
<dbReference type="PANTHER" id="PTHR47494:SF1">
    <property type="entry name" value="NKG2-D TYPE II INTEGRAL MEMBRANE PROTEIN"/>
    <property type="match status" value="1"/>
</dbReference>
<evidence type="ECO:0000259" key="21">
    <source>
        <dbReference type="PROSITE" id="PS50041"/>
    </source>
</evidence>
<dbReference type="GeneID" id="101827899"/>
<evidence type="ECO:0000256" key="17">
    <source>
        <dbReference type="ARBA" id="ARBA00030488"/>
    </source>
</evidence>
<dbReference type="GO" id="GO:0030154">
    <property type="term" value="P:cell differentiation"/>
    <property type="evidence" value="ECO:0007669"/>
    <property type="project" value="UniProtKB-KW"/>
</dbReference>
<keyword evidence="4" id="KW-0399">Innate immunity</keyword>
<dbReference type="GO" id="GO:0038023">
    <property type="term" value="F:signaling receptor activity"/>
    <property type="evidence" value="ECO:0007669"/>
    <property type="project" value="TreeGrafter"/>
</dbReference>
<feature type="domain" description="C-type lectin" evidence="21">
    <location>
        <begin position="112"/>
        <end position="229"/>
    </location>
</feature>
<protein>
    <recommendedName>
        <fullName evidence="2">NKG2-D type II integral membrane protein</fullName>
    </recommendedName>
    <alternativeName>
        <fullName evidence="18">Killer cell lectin-like receptor subfamily K member 1</fullName>
    </alternativeName>
    <alternativeName>
        <fullName evidence="16">NK cell receptor D</fullName>
    </alternativeName>
    <alternativeName>
        <fullName evidence="17">NKG2-D-activating NK receptor</fullName>
    </alternativeName>
</protein>
<dbReference type="InterPro" id="IPR016187">
    <property type="entry name" value="CTDL_fold"/>
</dbReference>
<dbReference type="RefSeq" id="XP_040599665.1">
    <property type="nucleotide sequence ID" value="XM_040743731.1"/>
</dbReference>
<dbReference type="GO" id="GO:0009897">
    <property type="term" value="C:external side of plasma membrane"/>
    <property type="evidence" value="ECO:0007669"/>
    <property type="project" value="TreeGrafter"/>
</dbReference>
<evidence type="ECO:0000256" key="3">
    <source>
        <dbReference type="ARBA" id="ARBA00022475"/>
    </source>
</evidence>
<dbReference type="GO" id="GO:0045087">
    <property type="term" value="P:innate immune response"/>
    <property type="evidence" value="ECO:0007669"/>
    <property type="project" value="UniProtKB-KW"/>
</dbReference>
<keyword evidence="3" id="KW-1003">Cell membrane</keyword>
<keyword evidence="22" id="KW-1185">Reference proteome</keyword>
<dbReference type="GO" id="GO:0002250">
    <property type="term" value="P:adaptive immune response"/>
    <property type="evidence" value="ECO:0007669"/>
    <property type="project" value="UniProtKB-KW"/>
</dbReference>
<dbReference type="InterPro" id="IPR016186">
    <property type="entry name" value="C-type_lectin-like/link_sf"/>
</dbReference>
<dbReference type="SUPFAM" id="SSF56436">
    <property type="entry name" value="C-type lectin-like"/>
    <property type="match status" value="1"/>
</dbReference>
<keyword evidence="12 20" id="KW-0472">Membrane</keyword>
<dbReference type="RefSeq" id="XP_021079289.1">
    <property type="nucleotide sequence ID" value="XM_021223630.1"/>
</dbReference>
<evidence type="ECO:0000256" key="7">
    <source>
        <dbReference type="ARBA" id="ARBA00022782"/>
    </source>
</evidence>
<reference evidence="23" key="1">
    <citation type="submission" date="2025-04" db="UniProtKB">
        <authorList>
            <consortium name="RefSeq"/>
        </authorList>
    </citation>
    <scope>IDENTIFICATION</scope>
    <source>
        <tissue evidence="24">Liver</tissue>
    </source>
</reference>
<sequence>MCHNRHMMTSIHGRTSHHGPEMSKCHNCKLKPKKRTSSQGWQKQRSALLTSQSRENVSPSFVTRVIAAAMAIHFIIMTLIWFAIFITSLCNNGVSTSSRGYCGHCPNDWICYRNNCYQFFNESKTWNQSQASCLSQNSTLLKIYSKEDQDFFKLVKSYHWMGLSQIQGNGSWQWEDGSTLSSNQSGCQMWFSVFRLTLVEMQNGSCAVYGSSFKAYTEVCSALNTYICMKKGVLGLH</sequence>
<dbReference type="InterPro" id="IPR033992">
    <property type="entry name" value="NKR-like_CTLD"/>
</dbReference>
<evidence type="ECO:0000256" key="2">
    <source>
        <dbReference type="ARBA" id="ARBA00022268"/>
    </source>
</evidence>
<proteinExistence type="predicted"/>
<evidence type="ECO:0000256" key="8">
    <source>
        <dbReference type="ARBA" id="ARBA00022859"/>
    </source>
</evidence>
<keyword evidence="10 20" id="KW-1133">Transmembrane helix</keyword>
<evidence type="ECO:0000313" key="23">
    <source>
        <dbReference type="RefSeq" id="XP_021079289.1"/>
    </source>
</evidence>
<evidence type="ECO:0000256" key="4">
    <source>
        <dbReference type="ARBA" id="ARBA00022588"/>
    </source>
</evidence>
<evidence type="ECO:0000256" key="20">
    <source>
        <dbReference type="SAM" id="Phobius"/>
    </source>
</evidence>
<dbReference type="KEGG" id="maua:101827899"/>
<evidence type="ECO:0000256" key="6">
    <source>
        <dbReference type="ARBA" id="ARBA00022734"/>
    </source>
</evidence>
<dbReference type="GO" id="GO:0045954">
    <property type="term" value="P:positive regulation of natural killer cell mediated cytotoxicity"/>
    <property type="evidence" value="ECO:0007669"/>
    <property type="project" value="InterPro"/>
</dbReference>
<evidence type="ECO:0000256" key="9">
    <source>
        <dbReference type="ARBA" id="ARBA00022968"/>
    </source>
</evidence>
<evidence type="ECO:0000256" key="13">
    <source>
        <dbReference type="ARBA" id="ARBA00023157"/>
    </source>
</evidence>
<dbReference type="AlphaFoldDB" id="A0A3Q0CFN3"/>
<keyword evidence="14" id="KW-0675">Receptor</keyword>
<keyword evidence="11" id="KW-1064">Adaptive immunity</keyword>
<accession>A0A3Q0CFN3</accession>
<dbReference type="GO" id="GO:0030246">
    <property type="term" value="F:carbohydrate binding"/>
    <property type="evidence" value="ECO:0007669"/>
    <property type="project" value="UniProtKB-KW"/>
</dbReference>
<dbReference type="OrthoDB" id="2142683at2759"/>
<keyword evidence="6" id="KW-0430">Lectin</keyword>
<dbReference type="PROSITE" id="PS50041">
    <property type="entry name" value="C_TYPE_LECTIN_2"/>
    <property type="match status" value="1"/>
</dbReference>
<evidence type="ECO:0000256" key="10">
    <source>
        <dbReference type="ARBA" id="ARBA00022989"/>
    </source>
</evidence>
<evidence type="ECO:0000256" key="16">
    <source>
        <dbReference type="ARBA" id="ARBA00029623"/>
    </source>
</evidence>
<gene>
    <name evidence="23 24" type="primary">LOC101827899</name>
</gene>
<evidence type="ECO:0000256" key="1">
    <source>
        <dbReference type="ARBA" id="ARBA00004401"/>
    </source>
</evidence>
<evidence type="ECO:0000313" key="24">
    <source>
        <dbReference type="RefSeq" id="XP_040599665.1"/>
    </source>
</evidence>
<evidence type="ECO:0000256" key="12">
    <source>
        <dbReference type="ARBA" id="ARBA00023136"/>
    </source>
</evidence>